<dbReference type="SUPFAM" id="SSF52949">
    <property type="entry name" value="Macro domain-like"/>
    <property type="match status" value="1"/>
</dbReference>
<keyword evidence="2" id="KW-0328">Glycosyltransferase</keyword>
<dbReference type="PROSITE" id="PS51154">
    <property type="entry name" value="MACRO"/>
    <property type="match status" value="1"/>
</dbReference>
<dbReference type="GO" id="GO:1990404">
    <property type="term" value="F:NAD+-protein mono-ADP-ribosyltransferase activity"/>
    <property type="evidence" value="ECO:0007669"/>
    <property type="project" value="TreeGrafter"/>
</dbReference>
<dbReference type="Gene3D" id="3.40.220.10">
    <property type="entry name" value="Leucine Aminopeptidase, subunit E, domain 1"/>
    <property type="match status" value="1"/>
</dbReference>
<keyword evidence="4" id="KW-0520">NAD</keyword>
<name>A0AAD9N9D4_RIDPI</name>
<comment type="subcellular location">
    <subcellularLocation>
        <location evidence="1">Nucleus</location>
    </subcellularLocation>
</comment>
<dbReference type="PANTHER" id="PTHR14453">
    <property type="entry name" value="PARP/ZINC FINGER CCCH TYPE DOMAIN CONTAINING PROTEIN"/>
    <property type="match status" value="1"/>
</dbReference>
<dbReference type="Proteomes" id="UP001209878">
    <property type="component" value="Unassembled WGS sequence"/>
</dbReference>
<accession>A0AAD9N9D4</accession>
<dbReference type="AlphaFoldDB" id="A0AAD9N9D4"/>
<keyword evidence="8" id="KW-1185">Reference proteome</keyword>
<keyword evidence="3" id="KW-0808">Transferase</keyword>
<dbReference type="Pfam" id="PF01661">
    <property type="entry name" value="Macro"/>
    <property type="match status" value="1"/>
</dbReference>
<dbReference type="GO" id="GO:0005737">
    <property type="term" value="C:cytoplasm"/>
    <property type="evidence" value="ECO:0007669"/>
    <property type="project" value="TreeGrafter"/>
</dbReference>
<dbReference type="GO" id="GO:0003714">
    <property type="term" value="F:transcription corepressor activity"/>
    <property type="evidence" value="ECO:0007669"/>
    <property type="project" value="TreeGrafter"/>
</dbReference>
<dbReference type="GO" id="GO:0010629">
    <property type="term" value="P:negative regulation of gene expression"/>
    <property type="evidence" value="ECO:0007669"/>
    <property type="project" value="TreeGrafter"/>
</dbReference>
<dbReference type="GO" id="GO:0003950">
    <property type="term" value="F:NAD+ poly-ADP-ribosyltransferase activity"/>
    <property type="evidence" value="ECO:0007669"/>
    <property type="project" value="TreeGrafter"/>
</dbReference>
<sequence length="136" mass="14881">MELFLQGLTQFTEDVIVDAANQQLEHSTGLAKAIADAGRPLIQLECPEHVGQHGNLKPGQVYMSSPGSLSCKKVIHAVIPIWNAAITRRKKSPVKLSTNGWLLPTSTAFLRLHSRHWAWGIEGFPSTHAPIPSSLQ</sequence>
<proteinExistence type="predicted"/>
<dbReference type="GO" id="GO:0070212">
    <property type="term" value="P:protein poly-ADP-ribosylation"/>
    <property type="evidence" value="ECO:0007669"/>
    <property type="project" value="TreeGrafter"/>
</dbReference>
<dbReference type="PANTHER" id="PTHR14453:SF102">
    <property type="entry name" value="PROTEIN MONO-ADP-RIBOSYLTRANSFERASE PARP14-LIKE"/>
    <property type="match status" value="1"/>
</dbReference>
<dbReference type="EMBL" id="JAODUO010001757">
    <property type="protein sequence ID" value="KAK2158919.1"/>
    <property type="molecule type" value="Genomic_DNA"/>
</dbReference>
<evidence type="ECO:0000256" key="3">
    <source>
        <dbReference type="ARBA" id="ARBA00022679"/>
    </source>
</evidence>
<dbReference type="InterPro" id="IPR052056">
    <property type="entry name" value="Mono-ARTD/PARP"/>
</dbReference>
<organism evidence="7 8">
    <name type="scientific">Ridgeia piscesae</name>
    <name type="common">Tubeworm</name>
    <dbReference type="NCBI Taxonomy" id="27915"/>
    <lineage>
        <taxon>Eukaryota</taxon>
        <taxon>Metazoa</taxon>
        <taxon>Spiralia</taxon>
        <taxon>Lophotrochozoa</taxon>
        <taxon>Annelida</taxon>
        <taxon>Polychaeta</taxon>
        <taxon>Sedentaria</taxon>
        <taxon>Canalipalpata</taxon>
        <taxon>Sabellida</taxon>
        <taxon>Siboglinidae</taxon>
        <taxon>Ridgeia</taxon>
    </lineage>
</organism>
<evidence type="ECO:0000313" key="7">
    <source>
        <dbReference type="EMBL" id="KAK2158919.1"/>
    </source>
</evidence>
<evidence type="ECO:0000256" key="4">
    <source>
        <dbReference type="ARBA" id="ARBA00023027"/>
    </source>
</evidence>
<evidence type="ECO:0000256" key="1">
    <source>
        <dbReference type="ARBA" id="ARBA00004123"/>
    </source>
</evidence>
<dbReference type="GO" id="GO:0005634">
    <property type="term" value="C:nucleus"/>
    <property type="evidence" value="ECO:0007669"/>
    <property type="project" value="UniProtKB-SubCell"/>
</dbReference>
<feature type="domain" description="Macro" evidence="6">
    <location>
        <begin position="1"/>
        <end position="136"/>
    </location>
</feature>
<evidence type="ECO:0000256" key="5">
    <source>
        <dbReference type="ARBA" id="ARBA00023242"/>
    </source>
</evidence>
<evidence type="ECO:0000259" key="6">
    <source>
        <dbReference type="PROSITE" id="PS51154"/>
    </source>
</evidence>
<keyword evidence="5" id="KW-0539">Nucleus</keyword>
<reference evidence="7" key="1">
    <citation type="journal article" date="2023" name="Mol. Biol. Evol.">
        <title>Third-Generation Sequencing Reveals the Adaptive Role of the Epigenome in Three Deep-Sea Polychaetes.</title>
        <authorList>
            <person name="Perez M."/>
            <person name="Aroh O."/>
            <person name="Sun Y."/>
            <person name="Lan Y."/>
            <person name="Juniper S.K."/>
            <person name="Young C.R."/>
            <person name="Angers B."/>
            <person name="Qian P.Y."/>
        </authorList>
    </citation>
    <scope>NUCLEOTIDE SEQUENCE</scope>
    <source>
        <strain evidence="7">R07B-5</strain>
    </source>
</reference>
<comment type="caution">
    <text evidence="7">The sequence shown here is derived from an EMBL/GenBank/DDBJ whole genome shotgun (WGS) entry which is preliminary data.</text>
</comment>
<evidence type="ECO:0000313" key="8">
    <source>
        <dbReference type="Proteomes" id="UP001209878"/>
    </source>
</evidence>
<gene>
    <name evidence="7" type="ORF">NP493_1756g00003</name>
</gene>
<evidence type="ECO:0000256" key="2">
    <source>
        <dbReference type="ARBA" id="ARBA00022676"/>
    </source>
</evidence>
<dbReference type="InterPro" id="IPR043472">
    <property type="entry name" value="Macro_dom-like"/>
</dbReference>
<dbReference type="InterPro" id="IPR002589">
    <property type="entry name" value="Macro_dom"/>
</dbReference>
<protein>
    <recommendedName>
        <fullName evidence="6">Macro domain-containing protein</fullName>
    </recommendedName>
</protein>